<feature type="binding site" evidence="7">
    <location>
        <position position="125"/>
    </location>
    <ligand>
        <name>Zn(2+)</name>
        <dbReference type="ChEBI" id="CHEBI:29105"/>
        <note>catalytic</note>
    </ligand>
</feature>
<keyword evidence="7" id="KW-0698">rRNA processing</keyword>
<gene>
    <name evidence="7" type="primary">ybeY</name>
    <name evidence="9" type="ORF">HDF15_000330</name>
</gene>
<comment type="similarity">
    <text evidence="1 7">Belongs to the endoribonuclease YbeY family.</text>
</comment>
<evidence type="ECO:0000256" key="7">
    <source>
        <dbReference type="HAMAP-Rule" id="MF_00009"/>
    </source>
</evidence>
<dbReference type="PANTHER" id="PTHR46986">
    <property type="entry name" value="ENDORIBONUCLEASE YBEY, CHLOROPLASTIC"/>
    <property type="match status" value="1"/>
</dbReference>
<name>A0A7W7ZL89_9BACT</name>
<accession>A0A7W7ZL89</accession>
<organism evidence="9 10">
    <name type="scientific">Granulicella mallensis</name>
    <dbReference type="NCBI Taxonomy" id="940614"/>
    <lineage>
        <taxon>Bacteria</taxon>
        <taxon>Pseudomonadati</taxon>
        <taxon>Acidobacteriota</taxon>
        <taxon>Terriglobia</taxon>
        <taxon>Terriglobales</taxon>
        <taxon>Acidobacteriaceae</taxon>
        <taxon>Granulicella</taxon>
    </lineage>
</organism>
<dbReference type="AlphaFoldDB" id="A0A7W7ZL89"/>
<keyword evidence="7" id="KW-0690">Ribosome biogenesis</keyword>
<dbReference type="GO" id="GO:0008270">
    <property type="term" value="F:zinc ion binding"/>
    <property type="evidence" value="ECO:0007669"/>
    <property type="project" value="UniProtKB-UniRule"/>
</dbReference>
<dbReference type="SUPFAM" id="SSF55486">
    <property type="entry name" value="Metalloproteases ('zincins'), catalytic domain"/>
    <property type="match status" value="1"/>
</dbReference>
<feature type="binding site" evidence="7">
    <location>
        <position position="119"/>
    </location>
    <ligand>
        <name>Zn(2+)</name>
        <dbReference type="ChEBI" id="CHEBI:29105"/>
        <note>catalytic</note>
    </ligand>
</feature>
<evidence type="ECO:0000256" key="3">
    <source>
        <dbReference type="ARBA" id="ARBA00022723"/>
    </source>
</evidence>
<dbReference type="NCBIfam" id="TIGR00043">
    <property type="entry name" value="rRNA maturation RNase YbeY"/>
    <property type="match status" value="1"/>
</dbReference>
<dbReference type="Gene3D" id="3.40.390.30">
    <property type="entry name" value="Metalloproteases ('zincins'), catalytic domain"/>
    <property type="match status" value="1"/>
</dbReference>
<dbReference type="PANTHER" id="PTHR46986:SF1">
    <property type="entry name" value="ENDORIBONUCLEASE YBEY, CHLOROPLASTIC"/>
    <property type="match status" value="1"/>
</dbReference>
<evidence type="ECO:0000256" key="8">
    <source>
        <dbReference type="SAM" id="MobiDB-lite"/>
    </source>
</evidence>
<evidence type="ECO:0000256" key="2">
    <source>
        <dbReference type="ARBA" id="ARBA00022722"/>
    </source>
</evidence>
<dbReference type="InterPro" id="IPR023091">
    <property type="entry name" value="MetalPrtase_cat_dom_sf_prd"/>
</dbReference>
<comment type="cofactor">
    <cofactor evidence="7">
        <name>Zn(2+)</name>
        <dbReference type="ChEBI" id="CHEBI:29105"/>
    </cofactor>
    <text evidence="7">Binds 1 zinc ion.</text>
</comment>
<evidence type="ECO:0000256" key="6">
    <source>
        <dbReference type="ARBA" id="ARBA00022833"/>
    </source>
</evidence>
<feature type="region of interest" description="Disordered" evidence="8">
    <location>
        <begin position="160"/>
        <end position="193"/>
    </location>
</feature>
<dbReference type="GO" id="GO:0005737">
    <property type="term" value="C:cytoplasm"/>
    <property type="evidence" value="ECO:0007669"/>
    <property type="project" value="UniProtKB-SubCell"/>
</dbReference>
<comment type="caution">
    <text evidence="9">The sequence shown here is derived from an EMBL/GenBank/DDBJ whole genome shotgun (WGS) entry which is preliminary data.</text>
</comment>
<dbReference type="Proteomes" id="UP000584867">
    <property type="component" value="Unassembled WGS sequence"/>
</dbReference>
<dbReference type="GO" id="GO:0006364">
    <property type="term" value="P:rRNA processing"/>
    <property type="evidence" value="ECO:0007669"/>
    <property type="project" value="UniProtKB-UniRule"/>
</dbReference>
<dbReference type="GO" id="GO:0004222">
    <property type="term" value="F:metalloendopeptidase activity"/>
    <property type="evidence" value="ECO:0007669"/>
    <property type="project" value="InterPro"/>
</dbReference>
<dbReference type="Pfam" id="PF02130">
    <property type="entry name" value="YbeY"/>
    <property type="match status" value="1"/>
</dbReference>
<evidence type="ECO:0000313" key="9">
    <source>
        <dbReference type="EMBL" id="MBB5062005.1"/>
    </source>
</evidence>
<keyword evidence="6 7" id="KW-0862">Zinc</keyword>
<dbReference type="HAMAP" id="MF_00009">
    <property type="entry name" value="Endoribonucl_YbeY"/>
    <property type="match status" value="1"/>
</dbReference>
<dbReference type="EC" id="3.1.-.-" evidence="7"/>
<comment type="function">
    <text evidence="7">Single strand-specific metallo-endoribonuclease involved in late-stage 70S ribosome quality control and in maturation of the 3' terminus of the 16S rRNA.</text>
</comment>
<feature type="compositionally biased region" description="Basic residues" evidence="8">
    <location>
        <begin position="177"/>
        <end position="193"/>
    </location>
</feature>
<evidence type="ECO:0000256" key="5">
    <source>
        <dbReference type="ARBA" id="ARBA00022801"/>
    </source>
</evidence>
<keyword evidence="4 7" id="KW-0255">Endonuclease</keyword>
<keyword evidence="2 7" id="KW-0540">Nuclease</keyword>
<evidence type="ECO:0000256" key="1">
    <source>
        <dbReference type="ARBA" id="ARBA00010875"/>
    </source>
</evidence>
<sequence length="193" mass="21293">MITLEPPRRLEASADPWGELGLSRAGLGRFVRTAQAAVGLRGEVEILLADDRTLRRLNREFRGKDKATDVLSFPAPPELEGELAGDLAISLDTALKQAQEQGHTLRDEVRVLLLHGLLHLYGMDHEVDEGEMAARETELRTQLRLRNGLIARVEAVVVPERKPKQIPSHSTTLRASDKKKSKGKKASAKKVSA</sequence>
<keyword evidence="7" id="KW-0963">Cytoplasm</keyword>
<comment type="subcellular location">
    <subcellularLocation>
        <location evidence="7">Cytoplasm</location>
    </subcellularLocation>
</comment>
<dbReference type="GO" id="GO:0004521">
    <property type="term" value="F:RNA endonuclease activity"/>
    <property type="evidence" value="ECO:0007669"/>
    <property type="project" value="UniProtKB-UniRule"/>
</dbReference>
<protein>
    <recommendedName>
        <fullName evidence="7">Endoribonuclease YbeY</fullName>
        <ecNumber evidence="7">3.1.-.-</ecNumber>
    </recommendedName>
</protein>
<dbReference type="EMBL" id="JACHIO010000001">
    <property type="protein sequence ID" value="MBB5062005.1"/>
    <property type="molecule type" value="Genomic_DNA"/>
</dbReference>
<proteinExistence type="inferred from homology"/>
<keyword evidence="3 7" id="KW-0479">Metal-binding</keyword>
<keyword evidence="5 7" id="KW-0378">Hydrolase</keyword>
<feature type="binding site" evidence="7">
    <location>
        <position position="115"/>
    </location>
    <ligand>
        <name>Zn(2+)</name>
        <dbReference type="ChEBI" id="CHEBI:29105"/>
        <note>catalytic</note>
    </ligand>
</feature>
<evidence type="ECO:0000256" key="4">
    <source>
        <dbReference type="ARBA" id="ARBA00022759"/>
    </source>
</evidence>
<evidence type="ECO:0000313" key="10">
    <source>
        <dbReference type="Proteomes" id="UP000584867"/>
    </source>
</evidence>
<reference evidence="9 10" key="1">
    <citation type="submission" date="2020-08" db="EMBL/GenBank/DDBJ databases">
        <title>Genomic Encyclopedia of Type Strains, Phase IV (KMG-V): Genome sequencing to study the core and pangenomes of soil and plant-associated prokaryotes.</title>
        <authorList>
            <person name="Whitman W."/>
        </authorList>
    </citation>
    <scope>NUCLEOTIDE SEQUENCE [LARGE SCALE GENOMIC DNA]</scope>
    <source>
        <strain evidence="9 10">X5P3</strain>
    </source>
</reference>
<dbReference type="RefSeq" id="WP_184252518.1">
    <property type="nucleotide sequence ID" value="NZ_JACHIO010000001.1"/>
</dbReference>
<dbReference type="InterPro" id="IPR002036">
    <property type="entry name" value="YbeY"/>
</dbReference>